<dbReference type="PIRSF" id="PIRSF002161">
    <property type="entry name" value="Ribosomal_L5"/>
    <property type="match status" value="1"/>
</dbReference>
<dbReference type="Pfam" id="PF00673">
    <property type="entry name" value="Ribosomal_L5_C"/>
    <property type="match status" value="1"/>
</dbReference>
<keyword evidence="5 7" id="KW-0689">Ribosomal protein</keyword>
<evidence type="ECO:0000256" key="4">
    <source>
        <dbReference type="ARBA" id="ARBA00022884"/>
    </source>
</evidence>
<protein>
    <recommendedName>
        <fullName evidence="7">Large ribosomal subunit protein uL5</fullName>
    </recommendedName>
</protein>
<dbReference type="GO" id="GO:0000049">
    <property type="term" value="F:tRNA binding"/>
    <property type="evidence" value="ECO:0007669"/>
    <property type="project" value="UniProtKB-UniRule"/>
</dbReference>
<evidence type="ECO:0000259" key="9">
    <source>
        <dbReference type="Pfam" id="PF00281"/>
    </source>
</evidence>
<name>A0A0D6JX00_9EURY</name>
<dbReference type="OrthoDB" id="372044at2157"/>
<dbReference type="FunFam" id="3.30.1440.10:FF:000002">
    <property type="entry name" value="60S ribosomal protein L11"/>
    <property type="match status" value="1"/>
</dbReference>
<evidence type="ECO:0000313" key="11">
    <source>
        <dbReference type="EMBL" id="CQR53403.1"/>
    </source>
</evidence>
<dbReference type="PANTHER" id="PTHR11994">
    <property type="entry name" value="60S RIBOSOMAL PROTEIN L11-RELATED"/>
    <property type="match status" value="1"/>
</dbReference>
<accession>A0A0D6JX00</accession>
<dbReference type="Gene3D" id="3.30.1440.10">
    <property type="match status" value="1"/>
</dbReference>
<reference evidence="12" key="1">
    <citation type="submission" date="2015-03" db="EMBL/GenBank/DDBJ databases">
        <authorList>
            <person name="Urmite Genomes"/>
        </authorList>
    </citation>
    <scope>NUCLEOTIDE SEQUENCE [LARGE SCALE GENOMIC DNA]</scope>
    <source>
        <strain evidence="12">Arc-Hr</strain>
    </source>
</reference>
<keyword evidence="6 7" id="KW-0687">Ribonucleoprotein</keyword>
<keyword evidence="12" id="KW-1185">Reference proteome</keyword>
<evidence type="ECO:0000256" key="8">
    <source>
        <dbReference type="RuleBase" id="RU003930"/>
    </source>
</evidence>
<dbReference type="SUPFAM" id="SSF55282">
    <property type="entry name" value="RL5-like"/>
    <property type="match status" value="1"/>
</dbReference>
<feature type="domain" description="Large ribosomal subunit protein uL5 N-terminal" evidence="9">
    <location>
        <begin position="8"/>
        <end position="60"/>
    </location>
</feature>
<feature type="domain" description="Large ribosomal subunit protein uL5 C-terminal" evidence="10">
    <location>
        <begin position="64"/>
        <end position="145"/>
    </location>
</feature>
<dbReference type="InterPro" id="IPR031310">
    <property type="entry name" value="Ribosomal_uL5_N"/>
</dbReference>
<dbReference type="GO" id="GO:0003735">
    <property type="term" value="F:structural constituent of ribosome"/>
    <property type="evidence" value="ECO:0007669"/>
    <property type="project" value="InterPro"/>
</dbReference>
<dbReference type="InterPro" id="IPR057266">
    <property type="entry name" value="Ribosomal_uL5_euk/arc-type"/>
</dbReference>
<evidence type="ECO:0000256" key="1">
    <source>
        <dbReference type="ARBA" id="ARBA00008553"/>
    </source>
</evidence>
<proteinExistence type="inferred from homology"/>
<dbReference type="InterPro" id="IPR022803">
    <property type="entry name" value="Ribosomal_uL5_dom_sf"/>
</dbReference>
<dbReference type="Proteomes" id="UP000198902">
    <property type="component" value="Unassembled WGS sequence"/>
</dbReference>
<dbReference type="AlphaFoldDB" id="A0A0D6JX00"/>
<evidence type="ECO:0000256" key="3">
    <source>
        <dbReference type="ARBA" id="ARBA00022730"/>
    </source>
</evidence>
<dbReference type="InterPro" id="IPR002132">
    <property type="entry name" value="Ribosomal_uL5"/>
</dbReference>
<sequence>MSEADFHAMRDPRIEKVVVHMGVGEGGRELAKAEDILEEITGQESVRTISGRASQDFGVRRGEPVGAKVTLRGDTAVEFLETALPIADLSVSSFDETGNFGFGVEEHTEFPSQEYDPQIGIYGLDVTVNLVRPGYRVKKRDKRSRQIPSSHRMTVEDAVAFIESTFDVEVEE</sequence>
<keyword evidence="4 7" id="KW-0694">RNA-binding</keyword>
<comment type="function">
    <text evidence="7">This is 1 of the proteins that bind and probably mediate the attachment of the 5S RNA into the large ribosomal subunit, where it forms part of the central protuberance. In the 70S ribosome it contacts protein S13 of the 30S subunit (bridge B1b), connecting the 2 subunits; this bridge is implicated in subunit movement. May contact the P site tRNA; the 5S rRNA and some of its associated proteins might help stabilize positioning of ribosome-bound tRNAs.</text>
</comment>
<evidence type="ECO:0000313" key="12">
    <source>
        <dbReference type="Proteomes" id="UP000198902"/>
    </source>
</evidence>
<dbReference type="GO" id="GO:0006412">
    <property type="term" value="P:translation"/>
    <property type="evidence" value="ECO:0007669"/>
    <property type="project" value="UniProtKB-UniRule"/>
</dbReference>
<dbReference type="GO" id="GO:0005840">
    <property type="term" value="C:ribosome"/>
    <property type="evidence" value="ECO:0007669"/>
    <property type="project" value="UniProtKB-KW"/>
</dbReference>
<dbReference type="HAMAP" id="MF_01333_A">
    <property type="entry name" value="Ribosomal_uL5_A"/>
    <property type="match status" value="1"/>
</dbReference>
<gene>
    <name evidence="11" type="primary">rplE</name>
    <name evidence="7" type="synonym">rpl5</name>
    <name evidence="11" type="ORF">BN996_03598</name>
</gene>
<evidence type="ECO:0000256" key="6">
    <source>
        <dbReference type="ARBA" id="ARBA00023274"/>
    </source>
</evidence>
<dbReference type="NCBIfam" id="NF003258">
    <property type="entry name" value="PRK04219.1"/>
    <property type="match status" value="1"/>
</dbReference>
<keyword evidence="2 7" id="KW-0820">tRNA-binding</keyword>
<keyword evidence="3 7" id="KW-0699">rRNA-binding</keyword>
<evidence type="ECO:0000256" key="2">
    <source>
        <dbReference type="ARBA" id="ARBA00022555"/>
    </source>
</evidence>
<dbReference type="RefSeq" id="WP_004969589.1">
    <property type="nucleotide sequence ID" value="NZ_CABLRR010000006.1"/>
</dbReference>
<evidence type="ECO:0000259" key="10">
    <source>
        <dbReference type="Pfam" id="PF00673"/>
    </source>
</evidence>
<dbReference type="GO" id="GO:0019843">
    <property type="term" value="F:rRNA binding"/>
    <property type="evidence" value="ECO:0007669"/>
    <property type="project" value="UniProtKB-UniRule"/>
</dbReference>
<evidence type="ECO:0000256" key="5">
    <source>
        <dbReference type="ARBA" id="ARBA00022980"/>
    </source>
</evidence>
<dbReference type="EMBL" id="CSTE01000006">
    <property type="protein sequence ID" value="CQR53403.1"/>
    <property type="molecule type" value="Genomic_DNA"/>
</dbReference>
<evidence type="ECO:0000256" key="7">
    <source>
        <dbReference type="HAMAP-Rule" id="MF_01333"/>
    </source>
</evidence>
<organism evidence="11 12">
    <name type="scientific">Haloferax massiliensis</name>
    <dbReference type="NCBI Taxonomy" id="1476858"/>
    <lineage>
        <taxon>Archaea</taxon>
        <taxon>Methanobacteriati</taxon>
        <taxon>Methanobacteriota</taxon>
        <taxon>Stenosarchaea group</taxon>
        <taxon>Halobacteria</taxon>
        <taxon>Halobacteriales</taxon>
        <taxon>Haloferacaceae</taxon>
        <taxon>Haloferax</taxon>
    </lineage>
</organism>
<dbReference type="InterPro" id="IPR031309">
    <property type="entry name" value="Ribosomal_uL5_C"/>
</dbReference>
<dbReference type="InterPro" id="IPR022804">
    <property type="entry name" value="Ribosomal_uL5_arc"/>
</dbReference>
<comment type="similarity">
    <text evidence="1 7 8">Belongs to the universal ribosomal protein uL5 family.</text>
</comment>
<comment type="subunit">
    <text evidence="7">Part of the 50S ribosomal subunit; contacts the 5S rRNA and probably tRNA. Forms a bridge to the 30S subunit in the 70S ribosome.</text>
</comment>
<dbReference type="GO" id="GO:1990904">
    <property type="term" value="C:ribonucleoprotein complex"/>
    <property type="evidence" value="ECO:0007669"/>
    <property type="project" value="UniProtKB-KW"/>
</dbReference>
<dbReference type="Pfam" id="PF00281">
    <property type="entry name" value="Ribosomal_L5"/>
    <property type="match status" value="1"/>
</dbReference>